<comment type="caution">
    <text evidence="3">The sequence shown here is derived from an EMBL/GenBank/DDBJ whole genome shotgun (WGS) entry which is preliminary data.</text>
</comment>
<dbReference type="EMBL" id="JBHTIW010000003">
    <property type="protein sequence ID" value="MFD0919557.1"/>
    <property type="molecule type" value="Genomic_DNA"/>
</dbReference>
<dbReference type="InterPro" id="IPR002563">
    <property type="entry name" value="Flavin_Rdtase-like_dom"/>
</dbReference>
<feature type="domain" description="Flavin reductase like" evidence="2">
    <location>
        <begin position="26"/>
        <end position="169"/>
    </location>
</feature>
<dbReference type="SUPFAM" id="SSF50475">
    <property type="entry name" value="FMN-binding split barrel"/>
    <property type="match status" value="1"/>
</dbReference>
<dbReference type="PANTHER" id="PTHR30466:SF1">
    <property type="entry name" value="FMN REDUCTASE (NADH) RUTF"/>
    <property type="match status" value="1"/>
</dbReference>
<dbReference type="SMART" id="SM00903">
    <property type="entry name" value="Flavin_Reduct"/>
    <property type="match status" value="1"/>
</dbReference>
<protein>
    <submittedName>
        <fullName evidence="3">Flavin reductase family protein</fullName>
        <ecNumber evidence="3">1.-.-.-</ecNumber>
    </submittedName>
</protein>
<dbReference type="Pfam" id="PF01613">
    <property type="entry name" value="Flavin_Reduct"/>
    <property type="match status" value="1"/>
</dbReference>
<evidence type="ECO:0000313" key="4">
    <source>
        <dbReference type="Proteomes" id="UP001597018"/>
    </source>
</evidence>
<dbReference type="Proteomes" id="UP001597018">
    <property type="component" value="Unassembled WGS sequence"/>
</dbReference>
<gene>
    <name evidence="3" type="ORF">ACFQ16_07365</name>
</gene>
<dbReference type="EC" id="1.-.-.-" evidence="3"/>
<dbReference type="InterPro" id="IPR012349">
    <property type="entry name" value="Split_barrel_FMN-bd"/>
</dbReference>
<organism evidence="3 4">
    <name type="scientific">Saccharopolyspora rosea</name>
    <dbReference type="NCBI Taxonomy" id="524884"/>
    <lineage>
        <taxon>Bacteria</taxon>
        <taxon>Bacillati</taxon>
        <taxon>Actinomycetota</taxon>
        <taxon>Actinomycetes</taxon>
        <taxon>Pseudonocardiales</taxon>
        <taxon>Pseudonocardiaceae</taxon>
        <taxon>Saccharopolyspora</taxon>
    </lineage>
</organism>
<evidence type="ECO:0000256" key="1">
    <source>
        <dbReference type="ARBA" id="ARBA00023002"/>
    </source>
</evidence>
<sequence>MTEPAAPTGPTTAPGTVDAARFRAAMARVPAAVTITTTLDADGAPRGFTASSLVSVSLEPPLIAVCVGLTSNCYPAFATCERFAVSVLGPEHVPLARTFASKSADKFAHGRFARTPGGLPVVEGARVAVECRVHGRHPAGDHLILVGAVRAVDGAEGDRLVYGDRTFTTLKTS</sequence>
<keyword evidence="4" id="KW-1185">Reference proteome</keyword>
<evidence type="ECO:0000313" key="3">
    <source>
        <dbReference type="EMBL" id="MFD0919557.1"/>
    </source>
</evidence>
<dbReference type="InterPro" id="IPR050268">
    <property type="entry name" value="NADH-dep_flavin_reductase"/>
</dbReference>
<keyword evidence="1 3" id="KW-0560">Oxidoreductase</keyword>
<reference evidence="4" key="1">
    <citation type="journal article" date="2019" name="Int. J. Syst. Evol. Microbiol.">
        <title>The Global Catalogue of Microorganisms (GCM) 10K type strain sequencing project: providing services to taxonomists for standard genome sequencing and annotation.</title>
        <authorList>
            <consortium name="The Broad Institute Genomics Platform"/>
            <consortium name="The Broad Institute Genome Sequencing Center for Infectious Disease"/>
            <person name="Wu L."/>
            <person name="Ma J."/>
        </authorList>
    </citation>
    <scope>NUCLEOTIDE SEQUENCE [LARGE SCALE GENOMIC DNA]</scope>
    <source>
        <strain evidence="4">CCUG 56401</strain>
    </source>
</reference>
<proteinExistence type="predicted"/>
<name>A0ABW3FTD5_9PSEU</name>
<dbReference type="Gene3D" id="2.30.110.10">
    <property type="entry name" value="Electron Transport, Fmn-binding Protein, Chain A"/>
    <property type="match status" value="1"/>
</dbReference>
<dbReference type="PANTHER" id="PTHR30466">
    <property type="entry name" value="FLAVIN REDUCTASE"/>
    <property type="match status" value="1"/>
</dbReference>
<dbReference type="GO" id="GO:0016491">
    <property type="term" value="F:oxidoreductase activity"/>
    <property type="evidence" value="ECO:0007669"/>
    <property type="project" value="UniProtKB-KW"/>
</dbReference>
<evidence type="ECO:0000259" key="2">
    <source>
        <dbReference type="SMART" id="SM00903"/>
    </source>
</evidence>
<dbReference type="RefSeq" id="WP_263252588.1">
    <property type="nucleotide sequence ID" value="NZ_BAABLT010000001.1"/>
</dbReference>
<accession>A0ABW3FTD5</accession>